<comment type="catalytic activity">
    <reaction evidence="1">
        <text>[protein]-peptidylproline (omega=180) = [protein]-peptidylproline (omega=0)</text>
        <dbReference type="Rhea" id="RHEA:16237"/>
        <dbReference type="Rhea" id="RHEA-COMP:10747"/>
        <dbReference type="Rhea" id="RHEA-COMP:10748"/>
        <dbReference type="ChEBI" id="CHEBI:83833"/>
        <dbReference type="ChEBI" id="CHEBI:83834"/>
        <dbReference type="EC" id="5.2.1.8"/>
    </reaction>
</comment>
<sequence>MEVSMKILYPLLILIFSLGGGEKIEDIRKLYLTKDYDAAISALEKEYLSAPEAEKPYIQLELADIYFDKKRNFEKAEEIYNSLLKTYPNLPETPDILYRLALLNERKENFIEAASLYEKIATQYLKYEKRYRFPFKVERIEKKPKYMDDALDAIERTFKKNYQERVAYVDGYPFTRVELDERTLRSPTGGATFEEKKKELDQMIEDRLLYQEALRLKFDQTEEFKNSLNDVRRRLLFQEWYNQEVVNPAQVAEKEKKNYYKTHEKDYITEEQVKAREILVKDQNEAISLRTKIVSESLPFDSAAKVFSLAPTKDKGGELGWIKRKTYPKDIEKILFQLKPKEISQPIKTKDGYLILLVEEKREYQKKRYQDVAAEIEARLRQEKMQKGLEERLKSLKERGNLRIDTGAVKENRETLGYIFSVPITKTAFEERVAQIPAFFRSDLETPEGKLRFLGNFAEEYAVLYDCENKKYWLKNSVFGQLLEEEKRILINQLRKKMVSDKATVTEEEAKKEYKKSQKEFYVPDQVKAREIILRSREKALEVKRRLQQEKVSFDSLVKEYSVAPSKWLGGDLGYFSKDDTLKPKPVREFAFRAKPGKVSDVIKINDTTFAIIKLEEFKKAYTRPFSEVKAKIERRLKQQKEDSLYKALRADLEKKAKIEILLKPEEEKPEEKEEK</sequence>
<dbReference type="SUPFAM" id="SSF48452">
    <property type="entry name" value="TPR-like"/>
    <property type="match status" value="1"/>
</dbReference>
<dbReference type="SUPFAM" id="SSF109998">
    <property type="entry name" value="Triger factor/SurA peptide-binding domain-like"/>
    <property type="match status" value="1"/>
</dbReference>
<dbReference type="InterPro" id="IPR023058">
    <property type="entry name" value="PPIase_PpiC_CS"/>
</dbReference>
<dbReference type="SUPFAM" id="SSF54534">
    <property type="entry name" value="FKBP-like"/>
    <property type="match status" value="2"/>
</dbReference>
<evidence type="ECO:0000256" key="2">
    <source>
        <dbReference type="ARBA" id="ARBA00013194"/>
    </source>
</evidence>
<organism evidence="9">
    <name type="scientific">candidate division WOR-3 bacterium</name>
    <dbReference type="NCBI Taxonomy" id="2052148"/>
    <lineage>
        <taxon>Bacteria</taxon>
        <taxon>Bacteria division WOR-3</taxon>
    </lineage>
</organism>
<name>A0A7C3URI2_UNCW3</name>
<feature type="coiled-coil region" evidence="7">
    <location>
        <begin position="366"/>
        <end position="399"/>
    </location>
</feature>
<dbReference type="InterPro" id="IPR000297">
    <property type="entry name" value="PPIase_PpiC"/>
</dbReference>
<evidence type="ECO:0000259" key="8">
    <source>
        <dbReference type="PROSITE" id="PS50198"/>
    </source>
</evidence>
<keyword evidence="5 6" id="KW-0413">Isomerase</keyword>
<reference evidence="9" key="1">
    <citation type="journal article" date="2020" name="mSystems">
        <title>Genome- and Community-Level Interaction Insights into Carbon Utilization and Element Cycling Functions of Hydrothermarchaeota in Hydrothermal Sediment.</title>
        <authorList>
            <person name="Zhou Z."/>
            <person name="Liu Y."/>
            <person name="Xu W."/>
            <person name="Pan J."/>
            <person name="Luo Z.H."/>
            <person name="Li M."/>
        </authorList>
    </citation>
    <scope>NUCLEOTIDE SEQUENCE [LARGE SCALE GENOMIC DNA]</scope>
    <source>
        <strain evidence="9">SpSt-906</strain>
    </source>
</reference>
<feature type="domain" description="PpiC" evidence="8">
    <location>
        <begin position="524"/>
        <end position="617"/>
    </location>
</feature>
<evidence type="ECO:0000256" key="6">
    <source>
        <dbReference type="PROSITE-ProRule" id="PRU00278"/>
    </source>
</evidence>
<dbReference type="EC" id="5.2.1.8" evidence="2"/>
<evidence type="ECO:0000256" key="3">
    <source>
        <dbReference type="ARBA" id="ARBA00022729"/>
    </source>
</evidence>
<dbReference type="InterPro" id="IPR050245">
    <property type="entry name" value="PrsA_foldase"/>
</dbReference>
<dbReference type="InterPro" id="IPR011990">
    <property type="entry name" value="TPR-like_helical_dom_sf"/>
</dbReference>
<accession>A0A7C3URI2</accession>
<dbReference type="EMBL" id="DTMQ01000042">
    <property type="protein sequence ID" value="HGE99750.1"/>
    <property type="molecule type" value="Genomic_DNA"/>
</dbReference>
<dbReference type="Gene3D" id="1.25.40.10">
    <property type="entry name" value="Tetratricopeptide repeat domain"/>
    <property type="match status" value="1"/>
</dbReference>
<feature type="domain" description="PpiC" evidence="8">
    <location>
        <begin position="270"/>
        <end position="360"/>
    </location>
</feature>
<evidence type="ECO:0000256" key="4">
    <source>
        <dbReference type="ARBA" id="ARBA00023110"/>
    </source>
</evidence>
<dbReference type="PROSITE" id="PS50198">
    <property type="entry name" value="PPIC_PPIASE_2"/>
    <property type="match status" value="2"/>
</dbReference>
<keyword evidence="3" id="KW-0732">Signal</keyword>
<dbReference type="Gene3D" id="3.10.50.40">
    <property type="match status" value="2"/>
</dbReference>
<keyword evidence="7" id="KW-0175">Coiled coil</keyword>
<keyword evidence="4 6" id="KW-0697">Rotamase</keyword>
<dbReference type="PANTHER" id="PTHR47245">
    <property type="entry name" value="PEPTIDYLPROLYL ISOMERASE"/>
    <property type="match status" value="1"/>
</dbReference>
<comment type="caution">
    <text evidence="9">The sequence shown here is derived from an EMBL/GenBank/DDBJ whole genome shotgun (WGS) entry which is preliminary data.</text>
</comment>
<protein>
    <recommendedName>
        <fullName evidence="2">peptidylprolyl isomerase</fullName>
        <ecNumber evidence="2">5.2.1.8</ecNumber>
    </recommendedName>
</protein>
<dbReference type="Pfam" id="PF13145">
    <property type="entry name" value="Rotamase_2"/>
    <property type="match status" value="1"/>
</dbReference>
<dbReference type="InterPro" id="IPR046357">
    <property type="entry name" value="PPIase_dom_sf"/>
</dbReference>
<dbReference type="GO" id="GO:0003755">
    <property type="term" value="F:peptidyl-prolyl cis-trans isomerase activity"/>
    <property type="evidence" value="ECO:0007669"/>
    <property type="project" value="UniProtKB-KW"/>
</dbReference>
<evidence type="ECO:0000256" key="1">
    <source>
        <dbReference type="ARBA" id="ARBA00000971"/>
    </source>
</evidence>
<evidence type="ECO:0000313" key="9">
    <source>
        <dbReference type="EMBL" id="HGE99750.1"/>
    </source>
</evidence>
<proteinExistence type="predicted"/>
<dbReference type="PROSITE" id="PS01096">
    <property type="entry name" value="PPIC_PPIASE_1"/>
    <property type="match status" value="1"/>
</dbReference>
<dbReference type="PANTHER" id="PTHR47245:SF1">
    <property type="entry name" value="FOLDASE PROTEIN PRSA"/>
    <property type="match status" value="1"/>
</dbReference>
<evidence type="ECO:0000256" key="5">
    <source>
        <dbReference type="ARBA" id="ARBA00023235"/>
    </source>
</evidence>
<dbReference type="AlphaFoldDB" id="A0A7C3URI2"/>
<gene>
    <name evidence="9" type="ORF">ENX07_06775</name>
</gene>
<dbReference type="InterPro" id="IPR027304">
    <property type="entry name" value="Trigger_fact/SurA_dom_sf"/>
</dbReference>
<dbReference type="Pfam" id="PF00639">
    <property type="entry name" value="Rotamase"/>
    <property type="match status" value="1"/>
</dbReference>
<evidence type="ECO:0000256" key="7">
    <source>
        <dbReference type="SAM" id="Coils"/>
    </source>
</evidence>